<protein>
    <submittedName>
        <fullName evidence="2">Uncharacterized protein</fullName>
    </submittedName>
</protein>
<accession>A0A914PK16</accession>
<dbReference type="WBParaSite" id="PDA_v2.g16129.t1">
    <property type="protein sequence ID" value="PDA_v2.g16129.t1"/>
    <property type="gene ID" value="PDA_v2.g16129"/>
</dbReference>
<sequence>MKNHYVKLRTYEADIIEWFMLLCDVNDIDFVKENVENRLGQDYFSVKLWRLYLAFLKERGEYKSLLETYSKYCRFFLDDLKMKEQYKNATIQYGQIKLPWDNLFDFEGENVIEEAKEESEVGMKEVVSFDKNLCASFYDTLQNQDFALPGPLIFYLLKNADNRMLRKLFASCKYFFAKQSTPICYRFDTGLDTTFYDENLCLDYNANPSLFFNNIYITGSLNVVQHPKFLSNLMPRIYRCDAKHIYLNSQALTFNELKFFIQHGKVVEMDLPNSQILDGNGDCVNLEAFLEYLPAIEILSLPKVKTNSKTGHALAKLKFTGNLSSLSIAKIVGEPFDPIEFQKFVVANKFVHFSMKFKFATDFDGAFVEKFKQVMKESFGEENVYIIKLRF</sequence>
<evidence type="ECO:0000313" key="1">
    <source>
        <dbReference type="Proteomes" id="UP000887578"/>
    </source>
</evidence>
<dbReference type="Proteomes" id="UP000887578">
    <property type="component" value="Unplaced"/>
</dbReference>
<reference evidence="2" key="1">
    <citation type="submission" date="2022-11" db="UniProtKB">
        <authorList>
            <consortium name="WormBaseParasite"/>
        </authorList>
    </citation>
    <scope>IDENTIFICATION</scope>
</reference>
<dbReference type="AlphaFoldDB" id="A0A914PK16"/>
<proteinExistence type="predicted"/>
<evidence type="ECO:0000313" key="2">
    <source>
        <dbReference type="WBParaSite" id="PDA_v2.g16129.t1"/>
    </source>
</evidence>
<name>A0A914PK16_9BILA</name>
<organism evidence="1 2">
    <name type="scientific">Panagrolaimus davidi</name>
    <dbReference type="NCBI Taxonomy" id="227884"/>
    <lineage>
        <taxon>Eukaryota</taxon>
        <taxon>Metazoa</taxon>
        <taxon>Ecdysozoa</taxon>
        <taxon>Nematoda</taxon>
        <taxon>Chromadorea</taxon>
        <taxon>Rhabditida</taxon>
        <taxon>Tylenchina</taxon>
        <taxon>Panagrolaimomorpha</taxon>
        <taxon>Panagrolaimoidea</taxon>
        <taxon>Panagrolaimidae</taxon>
        <taxon>Panagrolaimus</taxon>
    </lineage>
</organism>
<keyword evidence="1" id="KW-1185">Reference proteome</keyword>